<dbReference type="PRINTS" id="PR00081">
    <property type="entry name" value="GDHRDH"/>
</dbReference>
<dbReference type="Gene3D" id="3.40.50.720">
    <property type="entry name" value="NAD(P)-binding Rossmann-like Domain"/>
    <property type="match status" value="1"/>
</dbReference>
<reference evidence="3" key="1">
    <citation type="submission" date="2022-04" db="EMBL/GenBank/DDBJ databases">
        <title>Hymenobacter sp. isolated from the air.</title>
        <authorList>
            <person name="Won M."/>
            <person name="Lee C.-M."/>
            <person name="Woen H.-Y."/>
            <person name="Kwon S.-W."/>
        </authorList>
    </citation>
    <scope>NUCLEOTIDE SEQUENCE</scope>
    <source>
        <strain evidence="3">5420S-77</strain>
    </source>
</reference>
<accession>A0ABY4GC61</accession>
<dbReference type="InterPro" id="IPR002347">
    <property type="entry name" value="SDR_fam"/>
</dbReference>
<dbReference type="RefSeq" id="WP_245125305.1">
    <property type="nucleotide sequence ID" value="NZ_CP095061.1"/>
</dbReference>
<protein>
    <submittedName>
        <fullName evidence="3">SDR family oxidoreductase</fullName>
    </submittedName>
</protein>
<dbReference type="PANTHER" id="PTHR42879:SF2">
    <property type="entry name" value="3-OXOACYL-[ACYL-CARRIER-PROTEIN] REDUCTASE FABG"/>
    <property type="match status" value="1"/>
</dbReference>
<dbReference type="PANTHER" id="PTHR42879">
    <property type="entry name" value="3-OXOACYL-(ACYL-CARRIER-PROTEIN) REDUCTASE"/>
    <property type="match status" value="1"/>
</dbReference>
<keyword evidence="4" id="KW-1185">Reference proteome</keyword>
<proteinExistence type="inferred from homology"/>
<dbReference type="InterPro" id="IPR036291">
    <property type="entry name" value="NAD(P)-bd_dom_sf"/>
</dbReference>
<dbReference type="Pfam" id="PF00106">
    <property type="entry name" value="adh_short"/>
    <property type="match status" value="1"/>
</dbReference>
<dbReference type="EMBL" id="CP095061">
    <property type="protein sequence ID" value="UOQ68326.1"/>
    <property type="molecule type" value="Genomic_DNA"/>
</dbReference>
<organism evidence="3 4">
    <name type="scientific">Hymenobacter volaticus</name>
    <dbReference type="NCBI Taxonomy" id="2932254"/>
    <lineage>
        <taxon>Bacteria</taxon>
        <taxon>Pseudomonadati</taxon>
        <taxon>Bacteroidota</taxon>
        <taxon>Cytophagia</taxon>
        <taxon>Cytophagales</taxon>
        <taxon>Hymenobacteraceae</taxon>
        <taxon>Hymenobacter</taxon>
    </lineage>
</organism>
<dbReference type="SUPFAM" id="SSF51735">
    <property type="entry name" value="NAD(P)-binding Rossmann-fold domains"/>
    <property type="match status" value="1"/>
</dbReference>
<comment type="similarity">
    <text evidence="1 2">Belongs to the short-chain dehydrogenases/reductases (SDR) family.</text>
</comment>
<evidence type="ECO:0000256" key="2">
    <source>
        <dbReference type="RuleBase" id="RU000363"/>
    </source>
</evidence>
<dbReference type="PRINTS" id="PR00080">
    <property type="entry name" value="SDRFAMILY"/>
</dbReference>
<evidence type="ECO:0000313" key="3">
    <source>
        <dbReference type="EMBL" id="UOQ68326.1"/>
    </source>
</evidence>
<dbReference type="InterPro" id="IPR050259">
    <property type="entry name" value="SDR"/>
</dbReference>
<evidence type="ECO:0000313" key="4">
    <source>
        <dbReference type="Proteomes" id="UP000830401"/>
    </source>
</evidence>
<dbReference type="Proteomes" id="UP000830401">
    <property type="component" value="Chromosome"/>
</dbReference>
<name>A0ABY4GC61_9BACT</name>
<evidence type="ECO:0000256" key="1">
    <source>
        <dbReference type="ARBA" id="ARBA00006484"/>
    </source>
</evidence>
<sequence length="262" mass="28100">MDLKLQNKTVLVTASTGGIGLEIARSFAREGATVIINGRTEDSVAQATAQLRADLPEAKLLPLAADNGTAEGGARTIAEYPDVDILVNNLGIYENHDVFTLTDEDWQRIFDVNIQSGVRLSRHYLPGMIARNTGRVLFISSEAALTAAADMAPYSATKLMQLSISRSLAERTHGTNVTVNSLLPGSTLTPGVQELVKKVFPDDEFAVGERRFMAENRPTSIIGRLIRPQEIADFAVFICSGLAGAINGAALRVDGGIYRSAV</sequence>
<gene>
    <name evidence="3" type="ORF">MUN86_11000</name>
</gene>
<dbReference type="CDD" id="cd05233">
    <property type="entry name" value="SDR_c"/>
    <property type="match status" value="1"/>
</dbReference>